<reference evidence="9" key="2">
    <citation type="submission" date="2020-01" db="EMBL/GenBank/DDBJ databases">
        <authorList>
            <person name="Campanaro S."/>
        </authorList>
    </citation>
    <scope>NUCLEOTIDE SEQUENCE</scope>
    <source>
        <strain evidence="9">AS06rmzACSIP_7</strain>
    </source>
</reference>
<sequence length="356" mass="39408">MTGQENRLKEKIIEGLRITPEEAKGLFTWDLIELGRLADLRRKQAFPEERVGFIIDRIINFTNICEAGCRFCAFHAKAGLIAPYELSRNDIVGKVEALAAAGGTQVMLQGGLHPDHTLDTYVNLVHTVKDAFPRAYLHSFSPAELVHIARKSGKSLDVVVGTLRDAGLDSVPGASDLLVDRIRAKVSPRKLTTTEWCTVMDTLHRHTIKSSATMTYGMGETLDERIEHLRVIRDTQDRTGILRAFIPWSFSPSMTAMEETVPATGIEYLKIVAVARIFLDNITYIQAGWLTEGMKLAQIALAVGANDMGGVLMEEVVVKATGIETQTNMTELIDIIANAGKIPVQRDSDYRVIRSF</sequence>
<evidence type="ECO:0000256" key="5">
    <source>
        <dbReference type="ARBA" id="ARBA00023014"/>
    </source>
</evidence>
<comment type="cofactor">
    <cofactor evidence="6">
        <name>[4Fe-4S] cluster</name>
        <dbReference type="ChEBI" id="CHEBI:49883"/>
    </cofactor>
    <text evidence="6">Binds 1 [4Fe-4S] cluster. The cluster is coordinated with 3 cysteines and an exchangeable S-adenosyl-L-methionine.</text>
</comment>
<dbReference type="AlphaFoldDB" id="A0A971M4L1"/>
<dbReference type="SMART" id="SM00729">
    <property type="entry name" value="Elp3"/>
    <property type="match status" value="1"/>
</dbReference>
<dbReference type="Proteomes" id="UP000777265">
    <property type="component" value="Unassembled WGS sequence"/>
</dbReference>
<dbReference type="InterPro" id="IPR006638">
    <property type="entry name" value="Elp3/MiaA/NifB-like_rSAM"/>
</dbReference>
<evidence type="ECO:0000256" key="2">
    <source>
        <dbReference type="ARBA" id="ARBA00022691"/>
    </source>
</evidence>
<dbReference type="NCBIfam" id="TIGR00423">
    <property type="entry name" value="CofH family radical SAM protein"/>
    <property type="match status" value="1"/>
</dbReference>
<organism evidence="9 10">
    <name type="scientific">Syntrophorhabdus aromaticivorans</name>
    <dbReference type="NCBI Taxonomy" id="328301"/>
    <lineage>
        <taxon>Bacteria</taxon>
        <taxon>Pseudomonadati</taxon>
        <taxon>Thermodesulfobacteriota</taxon>
        <taxon>Syntrophorhabdia</taxon>
        <taxon>Syntrophorhabdales</taxon>
        <taxon>Syntrophorhabdaceae</taxon>
        <taxon>Syntrophorhabdus</taxon>
    </lineage>
</organism>
<dbReference type="PROSITE" id="PS51918">
    <property type="entry name" value="RADICAL_SAM"/>
    <property type="match status" value="1"/>
</dbReference>
<evidence type="ECO:0000259" key="8">
    <source>
        <dbReference type="PROSITE" id="PS51918"/>
    </source>
</evidence>
<dbReference type="PANTHER" id="PTHR43076:SF1">
    <property type="entry name" value="LIPOYL SYNTHASE 2"/>
    <property type="match status" value="1"/>
</dbReference>
<dbReference type="GO" id="GO:0051539">
    <property type="term" value="F:4 iron, 4 sulfur cluster binding"/>
    <property type="evidence" value="ECO:0007669"/>
    <property type="project" value="UniProtKB-KW"/>
</dbReference>
<keyword evidence="1 6" id="KW-0004">4Fe-4S</keyword>
<reference evidence="9" key="1">
    <citation type="journal article" date="2020" name="Biotechnol. Biofuels">
        <title>New insights from the biogas microbiome by comprehensive genome-resolved metagenomics of nearly 1600 species originating from multiple anaerobic digesters.</title>
        <authorList>
            <person name="Campanaro S."/>
            <person name="Treu L."/>
            <person name="Rodriguez-R L.M."/>
            <person name="Kovalovszki A."/>
            <person name="Ziels R.M."/>
            <person name="Maus I."/>
            <person name="Zhu X."/>
            <person name="Kougias P.G."/>
            <person name="Basile A."/>
            <person name="Luo G."/>
            <person name="Schluter A."/>
            <person name="Konstantinidis K.T."/>
            <person name="Angelidaki I."/>
        </authorList>
    </citation>
    <scope>NUCLEOTIDE SEQUENCE</scope>
    <source>
        <strain evidence="9">AS06rmzACSIP_7</strain>
    </source>
</reference>
<evidence type="ECO:0000313" key="9">
    <source>
        <dbReference type="EMBL" id="NLW35753.1"/>
    </source>
</evidence>
<dbReference type="PANTHER" id="PTHR43076">
    <property type="entry name" value="FO SYNTHASE (COFH)"/>
    <property type="match status" value="1"/>
</dbReference>
<feature type="binding site" evidence="6">
    <location>
        <position position="65"/>
    </location>
    <ligand>
        <name>[4Fe-4S] cluster</name>
        <dbReference type="ChEBI" id="CHEBI:49883"/>
        <note>4Fe-4S-S-AdoMet</note>
    </ligand>
</feature>
<dbReference type="InterPro" id="IPR058240">
    <property type="entry name" value="rSAM_sf"/>
</dbReference>
<feature type="binding site" evidence="7">
    <location>
        <position position="141"/>
    </location>
    <ligand>
        <name>(3R)-3-methyl-D-ornithine</name>
        <dbReference type="ChEBI" id="CHEBI:64642"/>
    </ligand>
</feature>
<comment type="caution">
    <text evidence="9">The sequence shown here is derived from an EMBL/GenBank/DDBJ whole genome shotgun (WGS) entry which is preliminary data.</text>
</comment>
<gene>
    <name evidence="9" type="ORF">GXY80_09775</name>
</gene>
<dbReference type="SUPFAM" id="SSF102114">
    <property type="entry name" value="Radical SAM enzymes"/>
    <property type="match status" value="1"/>
</dbReference>
<dbReference type="InterPro" id="IPR034405">
    <property type="entry name" value="F420"/>
</dbReference>
<evidence type="ECO:0000256" key="7">
    <source>
        <dbReference type="PIRSR" id="PIRSR004762-2"/>
    </source>
</evidence>
<proteinExistence type="predicted"/>
<evidence type="ECO:0000313" key="10">
    <source>
        <dbReference type="Proteomes" id="UP000777265"/>
    </source>
</evidence>
<dbReference type="SFLD" id="SFLDF00342">
    <property type="entry name" value="cyclic_dehypoxanthine_futalosi"/>
    <property type="match status" value="1"/>
</dbReference>
<feature type="binding site" evidence="6">
    <location>
        <position position="72"/>
    </location>
    <ligand>
        <name>[4Fe-4S] cluster</name>
        <dbReference type="ChEBI" id="CHEBI:49883"/>
        <note>4Fe-4S-S-AdoMet</note>
    </ligand>
</feature>
<accession>A0A971M4L1</accession>
<feature type="binding site" evidence="7">
    <location>
        <position position="71"/>
    </location>
    <ligand>
        <name>S-adenosyl-L-methionine</name>
        <dbReference type="ChEBI" id="CHEBI:59789"/>
    </ligand>
</feature>
<dbReference type="InterPro" id="IPR013785">
    <property type="entry name" value="Aldolase_TIM"/>
</dbReference>
<dbReference type="Gene3D" id="3.20.20.70">
    <property type="entry name" value="Aldolase class I"/>
    <property type="match status" value="1"/>
</dbReference>
<keyword evidence="4 6" id="KW-0408">Iron</keyword>
<dbReference type="Pfam" id="PF19288">
    <property type="entry name" value="CofH_C"/>
    <property type="match status" value="1"/>
</dbReference>
<protein>
    <submittedName>
        <fullName evidence="9">CofH family radical SAM protein</fullName>
    </submittedName>
</protein>
<feature type="domain" description="Radical SAM core" evidence="8">
    <location>
        <begin position="51"/>
        <end position="281"/>
    </location>
</feature>
<dbReference type="CDD" id="cd01335">
    <property type="entry name" value="Radical_SAM"/>
    <property type="match status" value="1"/>
</dbReference>
<dbReference type="InterPro" id="IPR045567">
    <property type="entry name" value="CofH/MnqC-like_C"/>
</dbReference>
<dbReference type="GO" id="GO:0046872">
    <property type="term" value="F:metal ion binding"/>
    <property type="evidence" value="ECO:0007669"/>
    <property type="project" value="UniProtKB-KW"/>
</dbReference>
<dbReference type="InterPro" id="IPR007197">
    <property type="entry name" value="rSAM"/>
</dbReference>
<evidence type="ECO:0000256" key="4">
    <source>
        <dbReference type="ARBA" id="ARBA00023004"/>
    </source>
</evidence>
<dbReference type="GO" id="GO:0016765">
    <property type="term" value="F:transferase activity, transferring alkyl or aryl (other than methyl) groups"/>
    <property type="evidence" value="ECO:0007669"/>
    <property type="project" value="InterPro"/>
</dbReference>
<dbReference type="SFLD" id="SFLDG01064">
    <property type="entry name" value="F420__menaquinone_cofactor_bio"/>
    <property type="match status" value="1"/>
</dbReference>
<evidence type="ECO:0000256" key="6">
    <source>
        <dbReference type="PIRSR" id="PIRSR004762-1"/>
    </source>
</evidence>
<evidence type="ECO:0000256" key="1">
    <source>
        <dbReference type="ARBA" id="ARBA00022485"/>
    </source>
</evidence>
<dbReference type="InterPro" id="IPR020050">
    <property type="entry name" value="FO_synthase_su2"/>
</dbReference>
<feature type="binding site" evidence="6">
    <location>
        <position position="69"/>
    </location>
    <ligand>
        <name>[4Fe-4S] cluster</name>
        <dbReference type="ChEBI" id="CHEBI:49883"/>
        <note>4Fe-4S-S-AdoMet</note>
    </ligand>
</feature>
<dbReference type="EMBL" id="JAAYEE010000167">
    <property type="protein sequence ID" value="NLW35753.1"/>
    <property type="molecule type" value="Genomic_DNA"/>
</dbReference>
<keyword evidence="3" id="KW-0479">Metal-binding</keyword>
<keyword evidence="2 6" id="KW-0949">S-adenosyl-L-methionine</keyword>
<dbReference type="PIRSF" id="PIRSF004762">
    <property type="entry name" value="CHP00423"/>
    <property type="match status" value="1"/>
</dbReference>
<dbReference type="Pfam" id="PF04055">
    <property type="entry name" value="Radical_SAM"/>
    <property type="match status" value="1"/>
</dbReference>
<dbReference type="GO" id="GO:0044689">
    <property type="term" value="F:7,8-didemethyl-8-hydroxy-5-deazariboflavin synthase activity"/>
    <property type="evidence" value="ECO:0007669"/>
    <property type="project" value="TreeGrafter"/>
</dbReference>
<keyword evidence="5 6" id="KW-0411">Iron-sulfur</keyword>
<evidence type="ECO:0000256" key="3">
    <source>
        <dbReference type="ARBA" id="ARBA00022723"/>
    </source>
</evidence>
<name>A0A971M4L1_9BACT</name>
<dbReference type="SFLD" id="SFLDG01389">
    <property type="entry name" value="menaquinone_synthsis_involved"/>
    <property type="match status" value="1"/>
</dbReference>
<dbReference type="SFLD" id="SFLDS00029">
    <property type="entry name" value="Radical_SAM"/>
    <property type="match status" value="1"/>
</dbReference>